<name>A0A4Y2IUR8_ARAVE</name>
<evidence type="ECO:0008006" key="3">
    <source>
        <dbReference type="Google" id="ProtNLM"/>
    </source>
</evidence>
<gene>
    <name evidence="1" type="ORF">AVEN_264185_1</name>
</gene>
<dbReference type="Proteomes" id="UP000499080">
    <property type="component" value="Unassembled WGS sequence"/>
</dbReference>
<sequence length="162" mass="18607">MSQITRYVNIKDGEESFVDFIIIHQKTGRNLTEEIIQTLSSEGLDIQNCRDQGFDNGWNMEGKYEDVQEHIFKINDLAKFVPYAAYSLNLVGVHAAESVSCYYQFFLLSRIRSIQRESIVIVKIFELEILTNLHVSDLPESENHNFGIISVCVSVNTITRKL</sequence>
<comment type="caution">
    <text evidence="1">The sequence shown here is derived from an EMBL/GenBank/DDBJ whole genome shotgun (WGS) entry which is preliminary data.</text>
</comment>
<dbReference type="PANTHER" id="PTHR45749">
    <property type="match status" value="1"/>
</dbReference>
<dbReference type="OrthoDB" id="6759200at2759"/>
<dbReference type="EMBL" id="BGPR01187203">
    <property type="protein sequence ID" value="GBM80672.1"/>
    <property type="molecule type" value="Genomic_DNA"/>
</dbReference>
<protein>
    <recommendedName>
        <fullName evidence="3">DUF4371 domain-containing protein</fullName>
    </recommendedName>
</protein>
<dbReference type="AlphaFoldDB" id="A0A4Y2IUR8"/>
<organism evidence="1 2">
    <name type="scientific">Araneus ventricosus</name>
    <name type="common">Orbweaver spider</name>
    <name type="synonym">Epeira ventricosa</name>
    <dbReference type="NCBI Taxonomy" id="182803"/>
    <lineage>
        <taxon>Eukaryota</taxon>
        <taxon>Metazoa</taxon>
        <taxon>Ecdysozoa</taxon>
        <taxon>Arthropoda</taxon>
        <taxon>Chelicerata</taxon>
        <taxon>Arachnida</taxon>
        <taxon>Araneae</taxon>
        <taxon>Araneomorphae</taxon>
        <taxon>Entelegynae</taxon>
        <taxon>Araneoidea</taxon>
        <taxon>Araneidae</taxon>
        <taxon>Araneus</taxon>
    </lineage>
</organism>
<dbReference type="PANTHER" id="PTHR45749:SF21">
    <property type="entry name" value="DUF4371 DOMAIN-CONTAINING PROTEIN"/>
    <property type="match status" value="1"/>
</dbReference>
<proteinExistence type="predicted"/>
<reference evidence="1 2" key="1">
    <citation type="journal article" date="2019" name="Sci. Rep.">
        <title>Orb-weaving spider Araneus ventricosus genome elucidates the spidroin gene catalogue.</title>
        <authorList>
            <person name="Kono N."/>
            <person name="Nakamura H."/>
            <person name="Ohtoshi R."/>
            <person name="Moran D.A.P."/>
            <person name="Shinohara A."/>
            <person name="Yoshida Y."/>
            <person name="Fujiwara M."/>
            <person name="Mori M."/>
            <person name="Tomita M."/>
            <person name="Arakawa K."/>
        </authorList>
    </citation>
    <scope>NUCLEOTIDE SEQUENCE [LARGE SCALE GENOMIC DNA]</scope>
</reference>
<evidence type="ECO:0000313" key="2">
    <source>
        <dbReference type="Proteomes" id="UP000499080"/>
    </source>
</evidence>
<keyword evidence="2" id="KW-1185">Reference proteome</keyword>
<accession>A0A4Y2IUR8</accession>
<evidence type="ECO:0000313" key="1">
    <source>
        <dbReference type="EMBL" id="GBM80672.1"/>
    </source>
</evidence>